<feature type="compositionally biased region" description="Basic residues" evidence="7">
    <location>
        <begin position="174"/>
        <end position="192"/>
    </location>
</feature>
<keyword evidence="3" id="KW-1003">Cell membrane</keyword>
<dbReference type="GO" id="GO:0005886">
    <property type="term" value="C:plasma membrane"/>
    <property type="evidence" value="ECO:0007669"/>
    <property type="project" value="UniProtKB-SubCell"/>
</dbReference>
<feature type="signal peptide" evidence="9">
    <location>
        <begin position="1"/>
        <end position="22"/>
    </location>
</feature>
<comment type="subcellular location">
    <subcellularLocation>
        <location evidence="1">Cell membrane</location>
        <topology evidence="1">Multi-pass membrane protein</topology>
    </subcellularLocation>
</comment>
<evidence type="ECO:0000256" key="8">
    <source>
        <dbReference type="SAM" id="Phobius"/>
    </source>
</evidence>
<dbReference type="SUPFAM" id="SSF52788">
    <property type="entry name" value="Phosphotyrosine protein phosphatases I"/>
    <property type="match status" value="1"/>
</dbReference>
<dbReference type="Pfam" id="PF01451">
    <property type="entry name" value="LMWPc"/>
    <property type="match status" value="1"/>
</dbReference>
<dbReference type="PANTHER" id="PTHR23513:SF6">
    <property type="entry name" value="MAJOR FACILITATOR SUPERFAMILY ASSOCIATED DOMAIN-CONTAINING PROTEIN"/>
    <property type="match status" value="1"/>
</dbReference>
<reference evidence="11" key="1">
    <citation type="submission" date="2021-01" db="EMBL/GenBank/DDBJ databases">
        <title>Genome sequence of Phenylobacterium sp. 20VBR1 isolated from a valley glaceir, Ny-Alesund, Svalbard.</title>
        <authorList>
            <person name="Thomas F.A."/>
            <person name="Krishnan K.P."/>
            <person name="Sinha R.K."/>
        </authorList>
    </citation>
    <scope>NUCLEOTIDE SEQUENCE</scope>
    <source>
        <strain evidence="11">20VBR1</strain>
    </source>
</reference>
<dbReference type="InterPro" id="IPR036196">
    <property type="entry name" value="Ptyr_pPase_sf"/>
</dbReference>
<gene>
    <name evidence="11" type="ORF">JKL49_19010</name>
</gene>
<keyword evidence="5 8" id="KW-1133">Transmembrane helix</keyword>
<feature type="compositionally biased region" description="Low complexity" evidence="7">
    <location>
        <begin position="156"/>
        <end position="173"/>
    </location>
</feature>
<feature type="transmembrane region" description="Helical" evidence="8">
    <location>
        <begin position="281"/>
        <end position="314"/>
    </location>
</feature>
<dbReference type="SUPFAM" id="SSF103473">
    <property type="entry name" value="MFS general substrate transporter"/>
    <property type="match status" value="1"/>
</dbReference>
<accession>A0A974P2D4</accession>
<feature type="region of interest" description="Disordered" evidence="7">
    <location>
        <begin position="113"/>
        <end position="195"/>
    </location>
</feature>
<feature type="domain" description="Phosphotyrosine protein phosphatase I" evidence="10">
    <location>
        <begin position="26"/>
        <end position="135"/>
    </location>
</feature>
<evidence type="ECO:0000256" key="2">
    <source>
        <dbReference type="ARBA" id="ARBA00022448"/>
    </source>
</evidence>
<proteinExistence type="predicted"/>
<dbReference type="InterPro" id="IPR010290">
    <property type="entry name" value="TM_effector"/>
</dbReference>
<dbReference type="Gene3D" id="1.20.1250.20">
    <property type="entry name" value="MFS general substrate transporter like domains"/>
    <property type="match status" value="1"/>
</dbReference>
<evidence type="ECO:0000256" key="4">
    <source>
        <dbReference type="ARBA" id="ARBA00022692"/>
    </source>
</evidence>
<keyword evidence="4 8" id="KW-0812">Transmembrane</keyword>
<organism evidence="11">
    <name type="scientific">Phenylobacterium glaciei</name>
    <dbReference type="NCBI Taxonomy" id="2803784"/>
    <lineage>
        <taxon>Bacteria</taxon>
        <taxon>Pseudomonadati</taxon>
        <taxon>Pseudomonadota</taxon>
        <taxon>Alphaproteobacteria</taxon>
        <taxon>Caulobacterales</taxon>
        <taxon>Caulobacteraceae</taxon>
        <taxon>Phenylobacterium</taxon>
    </lineage>
</organism>
<feature type="compositionally biased region" description="Low complexity" evidence="7">
    <location>
        <begin position="113"/>
        <end position="122"/>
    </location>
</feature>
<dbReference type="InterPro" id="IPR023485">
    <property type="entry name" value="Ptyr_pPase"/>
</dbReference>
<dbReference type="InterPro" id="IPR036259">
    <property type="entry name" value="MFS_trans_sf"/>
</dbReference>
<evidence type="ECO:0000256" key="6">
    <source>
        <dbReference type="ARBA" id="ARBA00023136"/>
    </source>
</evidence>
<feature type="chain" id="PRO_5036757227" evidence="9">
    <location>
        <begin position="23"/>
        <end position="374"/>
    </location>
</feature>
<feature type="compositionally biased region" description="Pro residues" evidence="7">
    <location>
        <begin position="129"/>
        <end position="144"/>
    </location>
</feature>
<keyword evidence="6 8" id="KW-0472">Membrane</keyword>
<evidence type="ECO:0000259" key="10">
    <source>
        <dbReference type="SMART" id="SM00226"/>
    </source>
</evidence>
<keyword evidence="9" id="KW-0732">Signal</keyword>
<dbReference type="PANTHER" id="PTHR23513">
    <property type="entry name" value="INTEGRAL MEMBRANE EFFLUX PROTEIN-RELATED"/>
    <property type="match status" value="1"/>
</dbReference>
<keyword evidence="2" id="KW-0813">Transport</keyword>
<evidence type="ECO:0000256" key="7">
    <source>
        <dbReference type="SAM" id="MobiDB-lite"/>
    </source>
</evidence>
<evidence type="ECO:0000313" key="11">
    <source>
        <dbReference type="EMBL" id="QQZ49200.1"/>
    </source>
</evidence>
<name>A0A974P2D4_9CAUL</name>
<evidence type="ECO:0000256" key="3">
    <source>
        <dbReference type="ARBA" id="ARBA00022475"/>
    </source>
</evidence>
<protein>
    <submittedName>
        <fullName evidence="11">MFS transporter</fullName>
    </submittedName>
</protein>
<sequence length="374" mass="41253">MLDRRHLFVLPVLCLLAGRAHAAEPVKIAFVDTGNTGRSLMAQTLARALAARRVLPIAVISRGLDVDPFDETPEPNAQALMAARGFDVSAHRARALQPADIAHADLILTMTAPTPKRSWPWPRTRRPRPSPWPPTPPAPTPRSPTPGASRWPPTAPCLSSSTSTCPSRSPRPWRAARARPKLTRASRERRRHERIEAPRRLPPPGFLAFWTAETVSEFGSYVTTLALQVLVVLTLHGSATQVGLLNASRWLPYLVLGLILGALVDRWRRKPILVATDLGRALLLGVIPGLWLLGWLSLPILMVFVALFGVLTLLNDAASQSFVPRLVSAPDLLAANARLDQGPRPPRPPVRWWPAPWSPHWARRWPSSWTPPPT</sequence>
<dbReference type="Pfam" id="PF05977">
    <property type="entry name" value="MFS_3"/>
    <property type="match status" value="1"/>
</dbReference>
<dbReference type="EMBL" id="CP068570">
    <property type="protein sequence ID" value="QQZ49200.1"/>
    <property type="molecule type" value="Genomic_DNA"/>
</dbReference>
<evidence type="ECO:0000256" key="1">
    <source>
        <dbReference type="ARBA" id="ARBA00004651"/>
    </source>
</evidence>
<dbReference type="AlphaFoldDB" id="A0A974P2D4"/>
<evidence type="ECO:0000256" key="5">
    <source>
        <dbReference type="ARBA" id="ARBA00022989"/>
    </source>
</evidence>
<evidence type="ECO:0000256" key="9">
    <source>
        <dbReference type="SAM" id="SignalP"/>
    </source>
</evidence>
<dbReference type="Gene3D" id="3.40.50.2300">
    <property type="match status" value="1"/>
</dbReference>
<dbReference type="SMART" id="SM00226">
    <property type="entry name" value="LMWPc"/>
    <property type="match status" value="1"/>
</dbReference>